<dbReference type="PANTHER" id="PTHR48056">
    <property type="entry name" value="LRR RECEPTOR-LIKE SERINE/THREONINE-PROTEIN KINASE-RELATED"/>
    <property type="match status" value="1"/>
</dbReference>
<dbReference type="EMBL" id="JACBKZ010000003">
    <property type="protein sequence ID" value="KAF5955094.1"/>
    <property type="molecule type" value="Genomic_DNA"/>
</dbReference>
<dbReference type="Proteomes" id="UP000593564">
    <property type="component" value="Unassembled WGS sequence"/>
</dbReference>
<organism evidence="4 5">
    <name type="scientific">Camellia sinensis</name>
    <name type="common">Tea plant</name>
    <name type="synonym">Thea sinensis</name>
    <dbReference type="NCBI Taxonomy" id="4442"/>
    <lineage>
        <taxon>Eukaryota</taxon>
        <taxon>Viridiplantae</taxon>
        <taxon>Streptophyta</taxon>
        <taxon>Embryophyta</taxon>
        <taxon>Tracheophyta</taxon>
        <taxon>Spermatophyta</taxon>
        <taxon>Magnoliopsida</taxon>
        <taxon>eudicotyledons</taxon>
        <taxon>Gunneridae</taxon>
        <taxon>Pentapetalae</taxon>
        <taxon>asterids</taxon>
        <taxon>Ericales</taxon>
        <taxon>Theaceae</taxon>
        <taxon>Camellia</taxon>
    </lineage>
</organism>
<dbReference type="InterPro" id="IPR050647">
    <property type="entry name" value="Plant_LRR-RLKs"/>
</dbReference>
<evidence type="ECO:0000313" key="4">
    <source>
        <dbReference type="EMBL" id="KAF5955094.1"/>
    </source>
</evidence>
<gene>
    <name evidence="4" type="ORF">HYC85_007950</name>
</gene>
<evidence type="ECO:0000256" key="2">
    <source>
        <dbReference type="ARBA" id="ARBA00022737"/>
    </source>
</evidence>
<keyword evidence="3" id="KW-0325">Glycoprotein</keyword>
<dbReference type="PANTHER" id="PTHR48056:SF89">
    <property type="entry name" value="OS06G0585982 PROTEIN"/>
    <property type="match status" value="1"/>
</dbReference>
<evidence type="ECO:0000256" key="1">
    <source>
        <dbReference type="ARBA" id="ARBA00022614"/>
    </source>
</evidence>
<name>A0A7J7HSR8_CAMSI</name>
<dbReference type="Gene3D" id="3.80.10.10">
    <property type="entry name" value="Ribonuclease Inhibitor"/>
    <property type="match status" value="2"/>
</dbReference>
<reference evidence="5" key="1">
    <citation type="journal article" date="2020" name="Nat. Commun.">
        <title>Genome assembly of wild tea tree DASZ reveals pedigree and selection history of tea varieties.</title>
        <authorList>
            <person name="Zhang W."/>
            <person name="Zhang Y."/>
            <person name="Qiu H."/>
            <person name="Guo Y."/>
            <person name="Wan H."/>
            <person name="Zhang X."/>
            <person name="Scossa F."/>
            <person name="Alseekh S."/>
            <person name="Zhang Q."/>
            <person name="Wang P."/>
            <person name="Xu L."/>
            <person name="Schmidt M.H."/>
            <person name="Jia X."/>
            <person name="Li D."/>
            <person name="Zhu A."/>
            <person name="Guo F."/>
            <person name="Chen W."/>
            <person name="Ni D."/>
            <person name="Usadel B."/>
            <person name="Fernie A.R."/>
            <person name="Wen W."/>
        </authorList>
    </citation>
    <scope>NUCLEOTIDE SEQUENCE [LARGE SCALE GENOMIC DNA]</scope>
    <source>
        <strain evidence="5">cv. G240</strain>
    </source>
</reference>
<dbReference type="InterPro" id="IPR001611">
    <property type="entry name" value="Leu-rich_rpt"/>
</dbReference>
<evidence type="ECO:0000313" key="5">
    <source>
        <dbReference type="Proteomes" id="UP000593564"/>
    </source>
</evidence>
<protein>
    <submittedName>
        <fullName evidence="4">Uncharacterized protein</fullName>
    </submittedName>
</protein>
<keyword evidence="2" id="KW-0677">Repeat</keyword>
<reference evidence="4 5" key="2">
    <citation type="submission" date="2020-07" db="EMBL/GenBank/DDBJ databases">
        <title>Genome assembly of wild tea tree DASZ reveals pedigree and selection history of tea varieties.</title>
        <authorList>
            <person name="Zhang W."/>
        </authorList>
    </citation>
    <scope>NUCLEOTIDE SEQUENCE [LARGE SCALE GENOMIC DNA]</scope>
    <source>
        <strain evidence="5">cv. G240</strain>
        <tissue evidence="4">Leaf</tissue>
    </source>
</reference>
<comment type="caution">
    <text evidence="4">The sequence shown here is derived from an EMBL/GenBank/DDBJ whole genome shotgun (WGS) entry which is preliminary data.</text>
</comment>
<dbReference type="GO" id="GO:0033612">
    <property type="term" value="F:receptor serine/threonine kinase binding"/>
    <property type="evidence" value="ECO:0007669"/>
    <property type="project" value="TreeGrafter"/>
</dbReference>
<evidence type="ECO:0000256" key="3">
    <source>
        <dbReference type="ARBA" id="ARBA00023180"/>
    </source>
</evidence>
<dbReference type="InterPro" id="IPR032675">
    <property type="entry name" value="LRR_dom_sf"/>
</dbReference>
<dbReference type="AlphaFoldDB" id="A0A7J7HSR8"/>
<dbReference type="Pfam" id="PF00560">
    <property type="entry name" value="LRR_1"/>
    <property type="match status" value="1"/>
</dbReference>
<feature type="non-terminal residue" evidence="4">
    <location>
        <position position="196"/>
    </location>
</feature>
<proteinExistence type="predicted"/>
<keyword evidence="5" id="KW-1185">Reference proteome</keyword>
<accession>A0A7J7HSR8</accession>
<sequence length="196" mass="22090">LAENSITGAIPASLSQCHNLRVINLGFNKLTGHLPLELGALPRLQVIDASGNNHTGVVPPHLEISLMLLFFPWQQTISLIGHLSNLLYFQLSVNEFFGEFPLSIFNISSLVYLSVAQNNFYGNLSSDVGFSLANIEQLYLGKTIFEDQYLSHCSMLQEFKSLISLQINFKEYEQTDSFKSGYEQSLFNYRAKLLFL</sequence>
<keyword evidence="1" id="KW-0433">Leucine-rich repeat</keyword>
<dbReference type="SUPFAM" id="SSF52058">
    <property type="entry name" value="L domain-like"/>
    <property type="match status" value="1"/>
</dbReference>